<name>A0ABN2CVF3_9ACTN</name>
<dbReference type="PANTHER" id="PTHR35849:SF2">
    <property type="entry name" value="BLR2341 PROTEIN"/>
    <property type="match status" value="1"/>
</dbReference>
<dbReference type="RefSeq" id="WP_344512638.1">
    <property type="nucleotide sequence ID" value="NZ_BAAAQD010000034.1"/>
</dbReference>
<dbReference type="InterPro" id="IPR036513">
    <property type="entry name" value="STAS_dom_sf"/>
</dbReference>
<accession>A0ABN2CVF3</accession>
<dbReference type="Pfam" id="PF13466">
    <property type="entry name" value="STAS_2"/>
    <property type="match status" value="1"/>
</dbReference>
<dbReference type="Proteomes" id="UP001501470">
    <property type="component" value="Unassembled WGS sequence"/>
</dbReference>
<dbReference type="PANTHER" id="PTHR35849">
    <property type="entry name" value="BLR2341 PROTEIN"/>
    <property type="match status" value="1"/>
</dbReference>
<dbReference type="InterPro" id="IPR052746">
    <property type="entry name" value="MlaB_ABC_Transporter"/>
</dbReference>
<gene>
    <name evidence="2" type="ORF">GCM10009827_101990</name>
</gene>
<dbReference type="CDD" id="cd07043">
    <property type="entry name" value="STAS_anti-anti-sigma_factors"/>
    <property type="match status" value="1"/>
</dbReference>
<proteinExistence type="predicted"/>
<dbReference type="InterPro" id="IPR058548">
    <property type="entry name" value="MlaB-like_STAS"/>
</dbReference>
<dbReference type="SUPFAM" id="SSF52091">
    <property type="entry name" value="SpoIIaa-like"/>
    <property type="match status" value="1"/>
</dbReference>
<dbReference type="PROSITE" id="PS50801">
    <property type="entry name" value="STAS"/>
    <property type="match status" value="1"/>
</dbReference>
<sequence>MTVPARRLELDGELTIVAAAEQQARVRAFLAESPVPAELDLSGVTELDTAGLQILLAARREAEQRGTALTFHDPSGPVRSVFETAHLSAELD</sequence>
<comment type="caution">
    <text evidence="2">The sequence shown here is derived from an EMBL/GenBank/DDBJ whole genome shotgun (WGS) entry which is preliminary data.</text>
</comment>
<keyword evidence="3" id="KW-1185">Reference proteome</keyword>
<evidence type="ECO:0000313" key="2">
    <source>
        <dbReference type="EMBL" id="GAA1564011.1"/>
    </source>
</evidence>
<dbReference type="EMBL" id="BAAAQD010000034">
    <property type="protein sequence ID" value="GAA1564011.1"/>
    <property type="molecule type" value="Genomic_DNA"/>
</dbReference>
<protein>
    <recommendedName>
        <fullName evidence="1">STAS domain-containing protein</fullName>
    </recommendedName>
</protein>
<dbReference type="Gene3D" id="3.30.750.24">
    <property type="entry name" value="STAS domain"/>
    <property type="match status" value="1"/>
</dbReference>
<evidence type="ECO:0000313" key="3">
    <source>
        <dbReference type="Proteomes" id="UP001501470"/>
    </source>
</evidence>
<reference evidence="2 3" key="1">
    <citation type="journal article" date="2019" name="Int. J. Syst. Evol. Microbiol.">
        <title>The Global Catalogue of Microorganisms (GCM) 10K type strain sequencing project: providing services to taxonomists for standard genome sequencing and annotation.</title>
        <authorList>
            <consortium name="The Broad Institute Genomics Platform"/>
            <consortium name="The Broad Institute Genome Sequencing Center for Infectious Disease"/>
            <person name="Wu L."/>
            <person name="Ma J."/>
        </authorList>
    </citation>
    <scope>NUCLEOTIDE SEQUENCE [LARGE SCALE GENOMIC DNA]</scope>
    <source>
        <strain evidence="2 3">JCM 15933</strain>
    </source>
</reference>
<feature type="domain" description="STAS" evidence="1">
    <location>
        <begin position="8"/>
        <end position="92"/>
    </location>
</feature>
<organism evidence="2 3">
    <name type="scientific">Dactylosporangium maewongense</name>
    <dbReference type="NCBI Taxonomy" id="634393"/>
    <lineage>
        <taxon>Bacteria</taxon>
        <taxon>Bacillati</taxon>
        <taxon>Actinomycetota</taxon>
        <taxon>Actinomycetes</taxon>
        <taxon>Micromonosporales</taxon>
        <taxon>Micromonosporaceae</taxon>
        <taxon>Dactylosporangium</taxon>
    </lineage>
</organism>
<dbReference type="InterPro" id="IPR002645">
    <property type="entry name" value="STAS_dom"/>
</dbReference>
<evidence type="ECO:0000259" key="1">
    <source>
        <dbReference type="PROSITE" id="PS50801"/>
    </source>
</evidence>